<dbReference type="SUPFAM" id="SSF55874">
    <property type="entry name" value="ATPase domain of HSP90 chaperone/DNA topoisomerase II/histidine kinase"/>
    <property type="match status" value="1"/>
</dbReference>
<dbReference type="Pfam" id="PF05226">
    <property type="entry name" value="CHASE2"/>
    <property type="match status" value="1"/>
</dbReference>
<dbReference type="PANTHER" id="PTHR43065:SF42">
    <property type="entry name" value="TWO-COMPONENT SENSOR PPRA"/>
    <property type="match status" value="1"/>
</dbReference>
<dbReference type="EMBL" id="CAACVJ010000223">
    <property type="protein sequence ID" value="VEP14926.1"/>
    <property type="molecule type" value="Genomic_DNA"/>
</dbReference>
<proteinExistence type="predicted"/>
<dbReference type="GO" id="GO:0000155">
    <property type="term" value="F:phosphorelay sensor kinase activity"/>
    <property type="evidence" value="ECO:0007669"/>
    <property type="project" value="InterPro"/>
</dbReference>
<gene>
    <name evidence="9" type="ORF">H1P_30002</name>
</gene>
<keyword evidence="7" id="KW-0472">Membrane</keyword>
<dbReference type="AlphaFoldDB" id="A0A563VTX1"/>
<dbReference type="InterPro" id="IPR003594">
    <property type="entry name" value="HATPase_dom"/>
</dbReference>
<evidence type="ECO:0000256" key="2">
    <source>
        <dbReference type="ARBA" id="ARBA00012438"/>
    </source>
</evidence>
<accession>A0A563VTX1</accession>
<sequence length="703" mass="79551">MWNQLKKLVWDWRGVIWTVPCVTIAIAFLRISGWLQPLEWNALDLMFQIRPQESEDRRITIISIQETDLQKLGQWPISDRTLAQLLEKVQAQKPRAIGLSLYRNLPVEPGYEELIKVFKDTPTPIGIKKAIDDPFSAKINPPPILAELEQISASDLIIDGDGVLRRAFLFPIVSKEEILPSLGMAVALQYLEQEGILPAVSENEGWLQLQDAVFAPFEQNDGGYVRADDSGYQTLLNFRGSADNFPTITLTDVLAGRFDPELFRDRIILIGSQATSIKDHFYTPYSQGTITNPIQTYSVEIQANLASQILSTVLDERPLIKIWSDSQEYFWISGWSAMVAIWGWKYRHTKNALRLVAIIIVGGVISSIILASISYIAFLDGWWLPLAPSLLSSFGSTILIIVCINVSKLQEYNAALENEVKARTRKLEAALAELQSAQAKIIFQEKLAALGTLVAGVSHELKNPLHFIGNFADLSVDLTEELREKVIRYLPSDEYKITNETYQCLDTLVENLTEIQEYSQRANDILQMMLPHPHQQSFHYQLSNIHQLIDSAINLVFYSQKNRDNNFFVTVVKEYNTAIDLIEIIPQNVSRALINIIDNAYYTLQEKYLKDGQEFTPTLKIKTNNLQKEIAIIIQDNGQGIPLQIINKIFDPFFTTKPPQEGMGLGLSISHNLITEVSQGKIKLETKADTFTRFTILLPKKAT</sequence>
<name>A0A563VTX1_9CYAN</name>
<dbReference type="SMART" id="SM00387">
    <property type="entry name" value="HATPase_c"/>
    <property type="match status" value="1"/>
</dbReference>
<dbReference type="PANTHER" id="PTHR43065">
    <property type="entry name" value="SENSOR HISTIDINE KINASE"/>
    <property type="match status" value="1"/>
</dbReference>
<keyword evidence="7" id="KW-1133">Transmembrane helix</keyword>
<dbReference type="InterPro" id="IPR036097">
    <property type="entry name" value="HisK_dim/P_sf"/>
</dbReference>
<evidence type="ECO:0000256" key="6">
    <source>
        <dbReference type="SAM" id="Coils"/>
    </source>
</evidence>
<keyword evidence="6" id="KW-0175">Coiled coil</keyword>
<evidence type="ECO:0000313" key="9">
    <source>
        <dbReference type="EMBL" id="VEP14926.1"/>
    </source>
</evidence>
<keyword evidence="3" id="KW-0597">Phosphoprotein</keyword>
<dbReference type="InterPro" id="IPR005467">
    <property type="entry name" value="His_kinase_dom"/>
</dbReference>
<comment type="catalytic activity">
    <reaction evidence="1">
        <text>ATP + protein L-histidine = ADP + protein N-phospho-L-histidine.</text>
        <dbReference type="EC" id="2.7.13.3"/>
    </reaction>
</comment>
<evidence type="ECO:0000256" key="3">
    <source>
        <dbReference type="ARBA" id="ARBA00022553"/>
    </source>
</evidence>
<dbReference type="PROSITE" id="PS50109">
    <property type="entry name" value="HIS_KIN"/>
    <property type="match status" value="1"/>
</dbReference>
<evidence type="ECO:0000256" key="5">
    <source>
        <dbReference type="ARBA" id="ARBA00023012"/>
    </source>
</evidence>
<keyword evidence="10" id="KW-1185">Reference proteome</keyword>
<dbReference type="PRINTS" id="PR00344">
    <property type="entry name" value="BCTRLSENSOR"/>
</dbReference>
<evidence type="ECO:0000313" key="10">
    <source>
        <dbReference type="Proteomes" id="UP000320055"/>
    </source>
</evidence>
<keyword evidence="4" id="KW-0418">Kinase</keyword>
<dbReference type="OrthoDB" id="337251at2"/>
<dbReference type="Proteomes" id="UP000320055">
    <property type="component" value="Unassembled WGS sequence"/>
</dbReference>
<dbReference type="Gene3D" id="1.10.287.130">
    <property type="match status" value="1"/>
</dbReference>
<keyword evidence="4" id="KW-0808">Transferase</keyword>
<dbReference type="CDD" id="cd00082">
    <property type="entry name" value="HisKA"/>
    <property type="match status" value="1"/>
</dbReference>
<organism evidence="9 10">
    <name type="scientific">Hyella patelloides LEGE 07179</name>
    <dbReference type="NCBI Taxonomy" id="945734"/>
    <lineage>
        <taxon>Bacteria</taxon>
        <taxon>Bacillati</taxon>
        <taxon>Cyanobacteriota</taxon>
        <taxon>Cyanophyceae</taxon>
        <taxon>Pleurocapsales</taxon>
        <taxon>Hyellaceae</taxon>
        <taxon>Hyella</taxon>
    </lineage>
</organism>
<dbReference type="SMART" id="SM01080">
    <property type="entry name" value="CHASE2"/>
    <property type="match status" value="1"/>
</dbReference>
<feature type="transmembrane region" description="Helical" evidence="7">
    <location>
        <begin position="12"/>
        <end position="31"/>
    </location>
</feature>
<feature type="coiled-coil region" evidence="6">
    <location>
        <begin position="413"/>
        <end position="447"/>
    </location>
</feature>
<feature type="domain" description="Histidine kinase" evidence="8">
    <location>
        <begin position="456"/>
        <end position="702"/>
    </location>
</feature>
<dbReference type="InterPro" id="IPR004358">
    <property type="entry name" value="Sig_transdc_His_kin-like_C"/>
</dbReference>
<evidence type="ECO:0000256" key="1">
    <source>
        <dbReference type="ARBA" id="ARBA00000085"/>
    </source>
</evidence>
<dbReference type="RefSeq" id="WP_144863122.1">
    <property type="nucleotide sequence ID" value="NZ_LR213768.1"/>
</dbReference>
<keyword evidence="7 9" id="KW-0812">Transmembrane</keyword>
<evidence type="ECO:0000256" key="7">
    <source>
        <dbReference type="SAM" id="Phobius"/>
    </source>
</evidence>
<dbReference type="EC" id="2.7.13.3" evidence="2"/>
<evidence type="ECO:0000259" key="8">
    <source>
        <dbReference type="PROSITE" id="PS50109"/>
    </source>
</evidence>
<keyword evidence="5" id="KW-0902">Two-component regulatory system</keyword>
<dbReference type="InterPro" id="IPR036890">
    <property type="entry name" value="HATPase_C_sf"/>
</dbReference>
<dbReference type="SUPFAM" id="SSF47384">
    <property type="entry name" value="Homodimeric domain of signal transducing histidine kinase"/>
    <property type="match status" value="1"/>
</dbReference>
<feature type="transmembrane region" description="Helical" evidence="7">
    <location>
        <begin position="355"/>
        <end position="376"/>
    </location>
</feature>
<dbReference type="Pfam" id="PF02518">
    <property type="entry name" value="HATPase_c"/>
    <property type="match status" value="1"/>
</dbReference>
<dbReference type="InterPro" id="IPR007890">
    <property type="entry name" value="CHASE2"/>
</dbReference>
<dbReference type="InterPro" id="IPR003661">
    <property type="entry name" value="HisK_dim/P_dom"/>
</dbReference>
<protein>
    <recommendedName>
        <fullName evidence="2">histidine kinase</fullName>
        <ecNumber evidence="2">2.7.13.3</ecNumber>
    </recommendedName>
</protein>
<reference evidence="9 10" key="1">
    <citation type="submission" date="2019-01" db="EMBL/GenBank/DDBJ databases">
        <authorList>
            <person name="Brito A."/>
        </authorList>
    </citation>
    <scope>NUCLEOTIDE SEQUENCE [LARGE SCALE GENOMIC DNA]</scope>
    <source>
        <strain evidence="9">1</strain>
    </source>
</reference>
<evidence type="ECO:0000256" key="4">
    <source>
        <dbReference type="ARBA" id="ARBA00022777"/>
    </source>
</evidence>
<dbReference type="Gene3D" id="3.30.565.10">
    <property type="entry name" value="Histidine kinase-like ATPase, C-terminal domain"/>
    <property type="match status" value="1"/>
</dbReference>
<feature type="transmembrane region" description="Helical" evidence="7">
    <location>
        <begin position="382"/>
        <end position="404"/>
    </location>
</feature>